<dbReference type="EMBL" id="MFGW01000132">
    <property type="protein sequence ID" value="OGF64720.1"/>
    <property type="molecule type" value="Genomic_DNA"/>
</dbReference>
<evidence type="ECO:0000313" key="5">
    <source>
        <dbReference type="Proteomes" id="UP000178943"/>
    </source>
</evidence>
<keyword evidence="2 3" id="KW-0040">ANK repeat</keyword>
<organism evidence="4 5">
    <name type="scientific">Candidatus Fischerbacteria bacterium RBG_13_37_8</name>
    <dbReference type="NCBI Taxonomy" id="1817863"/>
    <lineage>
        <taxon>Bacteria</taxon>
        <taxon>Candidatus Fischeribacteriota</taxon>
    </lineage>
</organism>
<dbReference type="Proteomes" id="UP000178943">
    <property type="component" value="Unassembled WGS sequence"/>
</dbReference>
<proteinExistence type="predicted"/>
<protein>
    <submittedName>
        <fullName evidence="4">Uncharacterized protein</fullName>
    </submittedName>
</protein>
<dbReference type="PROSITE" id="PS50297">
    <property type="entry name" value="ANK_REP_REGION"/>
    <property type="match status" value="2"/>
</dbReference>
<evidence type="ECO:0000256" key="1">
    <source>
        <dbReference type="ARBA" id="ARBA00022737"/>
    </source>
</evidence>
<comment type="caution">
    <text evidence="4">The sequence shown here is derived from an EMBL/GenBank/DDBJ whole genome shotgun (WGS) entry which is preliminary data.</text>
</comment>
<evidence type="ECO:0000256" key="3">
    <source>
        <dbReference type="PROSITE-ProRule" id="PRU00023"/>
    </source>
</evidence>
<dbReference type="AlphaFoldDB" id="A0A1F5VMT9"/>
<name>A0A1F5VMT9_9BACT</name>
<evidence type="ECO:0000313" key="4">
    <source>
        <dbReference type="EMBL" id="OGF64720.1"/>
    </source>
</evidence>
<feature type="repeat" description="ANK" evidence="3">
    <location>
        <begin position="128"/>
        <end position="160"/>
    </location>
</feature>
<dbReference type="PANTHER" id="PTHR24171:SF8">
    <property type="entry name" value="BRCA1-ASSOCIATED RING DOMAIN PROTEIN 1"/>
    <property type="match status" value="1"/>
</dbReference>
<keyword evidence="1" id="KW-0677">Repeat</keyword>
<feature type="repeat" description="ANK" evidence="3">
    <location>
        <begin position="95"/>
        <end position="127"/>
    </location>
</feature>
<dbReference type="InterPro" id="IPR036770">
    <property type="entry name" value="Ankyrin_rpt-contain_sf"/>
</dbReference>
<accession>A0A1F5VMT9</accession>
<sequence>MQNNINIEDYNGNTALGLYIALNPANRTSDIVTLLKKHGAKLSESDVLSIQYVERRKKNYSIDKNIVEAIEKGDSNEVMKLIEESKNLNKTDKYDNSEALSKALFKKHLEIVKILIEAGTNINRRFSSGETALHYAVRSGDVAIVKDLIKAGAYLNIKEYSTPDVKSGVTPLWIAAAHGRVEIVRELINAGADVTIADDVGETALSIAKSHGYKDVIEEIEKALATLKNEK</sequence>
<reference evidence="4 5" key="1">
    <citation type="journal article" date="2016" name="Nat. Commun.">
        <title>Thousands of microbial genomes shed light on interconnected biogeochemical processes in an aquifer system.</title>
        <authorList>
            <person name="Anantharaman K."/>
            <person name="Brown C.T."/>
            <person name="Hug L.A."/>
            <person name="Sharon I."/>
            <person name="Castelle C.J."/>
            <person name="Probst A.J."/>
            <person name="Thomas B.C."/>
            <person name="Singh A."/>
            <person name="Wilkins M.J."/>
            <person name="Karaoz U."/>
            <person name="Brodie E.L."/>
            <person name="Williams K.H."/>
            <person name="Hubbard S.S."/>
            <person name="Banfield J.F."/>
        </authorList>
    </citation>
    <scope>NUCLEOTIDE SEQUENCE [LARGE SCALE GENOMIC DNA]</scope>
</reference>
<dbReference type="InterPro" id="IPR002110">
    <property type="entry name" value="Ankyrin_rpt"/>
</dbReference>
<dbReference type="GO" id="GO:0004842">
    <property type="term" value="F:ubiquitin-protein transferase activity"/>
    <property type="evidence" value="ECO:0007669"/>
    <property type="project" value="TreeGrafter"/>
</dbReference>
<dbReference type="PROSITE" id="PS50088">
    <property type="entry name" value="ANK_REPEAT"/>
    <property type="match status" value="3"/>
</dbReference>
<feature type="repeat" description="ANK" evidence="3">
    <location>
        <begin position="167"/>
        <end position="199"/>
    </location>
</feature>
<dbReference type="Pfam" id="PF12796">
    <property type="entry name" value="Ank_2"/>
    <property type="match status" value="2"/>
</dbReference>
<dbReference type="Gene3D" id="1.25.40.20">
    <property type="entry name" value="Ankyrin repeat-containing domain"/>
    <property type="match status" value="1"/>
</dbReference>
<dbReference type="GO" id="GO:0085020">
    <property type="term" value="P:protein K6-linked ubiquitination"/>
    <property type="evidence" value="ECO:0007669"/>
    <property type="project" value="TreeGrafter"/>
</dbReference>
<dbReference type="SMART" id="SM00248">
    <property type="entry name" value="ANK"/>
    <property type="match status" value="5"/>
</dbReference>
<dbReference type="PANTHER" id="PTHR24171">
    <property type="entry name" value="ANKYRIN REPEAT DOMAIN-CONTAINING PROTEIN 39-RELATED"/>
    <property type="match status" value="1"/>
</dbReference>
<gene>
    <name evidence="4" type="ORF">A2Y62_14810</name>
</gene>
<dbReference type="SUPFAM" id="SSF48403">
    <property type="entry name" value="Ankyrin repeat"/>
    <property type="match status" value="1"/>
</dbReference>
<dbReference type="STRING" id="1817863.A2Y62_14810"/>
<evidence type="ECO:0000256" key="2">
    <source>
        <dbReference type="ARBA" id="ARBA00023043"/>
    </source>
</evidence>
<dbReference type="PRINTS" id="PR01415">
    <property type="entry name" value="ANKYRIN"/>
</dbReference>